<dbReference type="PANTHER" id="PTHR31239">
    <property type="entry name" value="NICOLIN 1"/>
    <property type="match status" value="1"/>
</dbReference>
<gene>
    <name evidence="1" type="ORF">AVEN_82710_1</name>
</gene>
<evidence type="ECO:0008006" key="3">
    <source>
        <dbReference type="Google" id="ProtNLM"/>
    </source>
</evidence>
<name>A0A4Y2I5A0_ARAVE</name>
<comment type="caution">
    <text evidence="1">The sequence shown here is derived from an EMBL/GenBank/DDBJ whole genome shotgun (WGS) entry which is preliminary data.</text>
</comment>
<accession>A0A4Y2I5A0</accession>
<protein>
    <recommendedName>
        <fullName evidence="3">Nicolin-1</fullName>
    </recommendedName>
</protein>
<dbReference type="PANTHER" id="PTHR31239:SF2">
    <property type="entry name" value="NICOLIN-1"/>
    <property type="match status" value="1"/>
</dbReference>
<dbReference type="Proteomes" id="UP000499080">
    <property type="component" value="Unassembled WGS sequence"/>
</dbReference>
<evidence type="ECO:0000313" key="2">
    <source>
        <dbReference type="Proteomes" id="UP000499080"/>
    </source>
</evidence>
<dbReference type="GO" id="GO:0005654">
    <property type="term" value="C:nucleoplasm"/>
    <property type="evidence" value="ECO:0007669"/>
    <property type="project" value="TreeGrafter"/>
</dbReference>
<dbReference type="InterPro" id="IPR040235">
    <property type="entry name" value="Nicolin-1"/>
</dbReference>
<organism evidence="1 2">
    <name type="scientific">Araneus ventricosus</name>
    <name type="common">Orbweaver spider</name>
    <name type="synonym">Epeira ventricosa</name>
    <dbReference type="NCBI Taxonomy" id="182803"/>
    <lineage>
        <taxon>Eukaryota</taxon>
        <taxon>Metazoa</taxon>
        <taxon>Ecdysozoa</taxon>
        <taxon>Arthropoda</taxon>
        <taxon>Chelicerata</taxon>
        <taxon>Arachnida</taxon>
        <taxon>Araneae</taxon>
        <taxon>Araneomorphae</taxon>
        <taxon>Entelegynae</taxon>
        <taxon>Araneoidea</taxon>
        <taxon>Araneidae</taxon>
        <taxon>Araneus</taxon>
    </lineage>
</organism>
<keyword evidence="2" id="KW-1185">Reference proteome</keyword>
<evidence type="ECO:0000313" key="1">
    <source>
        <dbReference type="EMBL" id="GBM72941.1"/>
    </source>
</evidence>
<dbReference type="EMBL" id="BGPR01002409">
    <property type="protein sequence ID" value="GBM72941.1"/>
    <property type="molecule type" value="Genomic_DNA"/>
</dbReference>
<proteinExistence type="predicted"/>
<dbReference type="OrthoDB" id="73161at2759"/>
<reference evidence="1 2" key="1">
    <citation type="journal article" date="2019" name="Sci. Rep.">
        <title>Orb-weaving spider Araneus ventricosus genome elucidates the spidroin gene catalogue.</title>
        <authorList>
            <person name="Kono N."/>
            <person name="Nakamura H."/>
            <person name="Ohtoshi R."/>
            <person name="Moran D.A.P."/>
            <person name="Shinohara A."/>
            <person name="Yoshida Y."/>
            <person name="Fujiwara M."/>
            <person name="Mori M."/>
            <person name="Tomita M."/>
            <person name="Arakawa K."/>
        </authorList>
    </citation>
    <scope>NUCLEOTIDE SEQUENCE [LARGE SCALE GENOMIC DNA]</scope>
</reference>
<sequence length="225" mass="25429">MLISDDKKPLDFKAKAPVSIFLDDERADYKPGCCILEVSFPEPVTIGDIRFRNNYTAFIGLSCKKVAAEKDVKNRDILPWQASVKRFILMQDPDCEKNSQDIVSIPAKESCIPWVGIVNVRFVLKQPSFRWKKFGIEELTFYGEITTKDVKQMSVTRPLSAASRMSECKTSITEIDKSDSVISPKARYMWTISELMRDKQATGGAVGRFENLDPYSSGFEDVSSD</sequence>
<dbReference type="AlphaFoldDB" id="A0A4Y2I5A0"/>